<evidence type="ECO:0000256" key="3">
    <source>
        <dbReference type="ARBA" id="ARBA00022692"/>
    </source>
</evidence>
<evidence type="ECO:0000256" key="1">
    <source>
        <dbReference type="ARBA" id="ARBA00004477"/>
    </source>
</evidence>
<feature type="transmembrane region" description="Helical" evidence="7">
    <location>
        <begin position="46"/>
        <end position="69"/>
    </location>
</feature>
<evidence type="ECO:0000256" key="7">
    <source>
        <dbReference type="SAM" id="Phobius"/>
    </source>
</evidence>
<keyword evidence="4" id="KW-0256">Endoplasmic reticulum</keyword>
<dbReference type="AlphaFoldDB" id="A0A835ZGA1"/>
<keyword evidence="2" id="KW-0813">Transport</keyword>
<feature type="transmembrane region" description="Helical" evidence="7">
    <location>
        <begin position="273"/>
        <end position="293"/>
    </location>
</feature>
<organism evidence="8 9">
    <name type="scientific">Tribonema minus</name>
    <dbReference type="NCBI Taxonomy" id="303371"/>
    <lineage>
        <taxon>Eukaryota</taxon>
        <taxon>Sar</taxon>
        <taxon>Stramenopiles</taxon>
        <taxon>Ochrophyta</taxon>
        <taxon>PX clade</taxon>
        <taxon>Xanthophyceae</taxon>
        <taxon>Tribonematales</taxon>
        <taxon>Tribonemataceae</taxon>
        <taxon>Tribonema</taxon>
    </lineage>
</organism>
<proteinExistence type="predicted"/>
<evidence type="ECO:0000256" key="4">
    <source>
        <dbReference type="ARBA" id="ARBA00022824"/>
    </source>
</evidence>
<gene>
    <name evidence="8" type="ORF">JKP88DRAFT_293546</name>
</gene>
<dbReference type="Pfam" id="PF08449">
    <property type="entry name" value="UAA"/>
    <property type="match status" value="1"/>
</dbReference>
<comment type="subcellular location">
    <subcellularLocation>
        <location evidence="1">Endoplasmic reticulum membrane</location>
        <topology evidence="1">Multi-pass membrane protein</topology>
    </subcellularLocation>
</comment>
<dbReference type="PANTHER" id="PTHR10778">
    <property type="entry name" value="SOLUTE CARRIER FAMILY 35 MEMBER B"/>
    <property type="match status" value="1"/>
</dbReference>
<dbReference type="Proteomes" id="UP000664859">
    <property type="component" value="Unassembled WGS sequence"/>
</dbReference>
<protein>
    <submittedName>
        <fullName evidence="8">UDP-Glc/Gal endoplasmic reticulum nucleotide sugar transporter</fullName>
    </submittedName>
</protein>
<sequence>MVSPRLKLTFAVSGIYGSFLYWGYLQERITSVKYEAADGSIGKWDYPFFLNLLMTVAAFITGFAMVKAMSQPTRPPLSHFWKPALSNTLASPFGYASLAYINYPLLLLAKSCKLVPVMVMGFLVSGKRYTRAEYLSVGLITAGVALFSYKPGGGGHGKHAEVERGALMEALGLGLVLVNLMLDGFTNAQQDLINKTHPSFYMMYRVNEAAVGFHLLLLLGGVGVLGANSELLLAVKFCAQFPAVLPDLLAFSLCAATGQVFIFWIIKEWGSLVNVTVTITRKFFSILLSVALFAHPVEWWQWVGIVSVFAGLMYQPLERALRGRSKRAADVEITHNGTGAAGGANGAATKKLN</sequence>
<reference evidence="8" key="1">
    <citation type="submission" date="2021-02" db="EMBL/GenBank/DDBJ databases">
        <title>First Annotated Genome of the Yellow-green Alga Tribonema minus.</title>
        <authorList>
            <person name="Mahan K.M."/>
        </authorList>
    </citation>
    <scope>NUCLEOTIDE SEQUENCE</scope>
    <source>
        <strain evidence="8">UTEX B ZZ1240</strain>
    </source>
</reference>
<accession>A0A835ZGA1</accession>
<evidence type="ECO:0000313" key="8">
    <source>
        <dbReference type="EMBL" id="KAG5192346.1"/>
    </source>
</evidence>
<keyword evidence="5 7" id="KW-1133">Transmembrane helix</keyword>
<evidence type="ECO:0000256" key="5">
    <source>
        <dbReference type="ARBA" id="ARBA00022989"/>
    </source>
</evidence>
<feature type="transmembrane region" description="Helical" evidence="7">
    <location>
        <begin position="209"/>
        <end position="228"/>
    </location>
</feature>
<evidence type="ECO:0000313" key="9">
    <source>
        <dbReference type="Proteomes" id="UP000664859"/>
    </source>
</evidence>
<feature type="transmembrane region" description="Helical" evidence="7">
    <location>
        <begin position="299"/>
        <end position="317"/>
    </location>
</feature>
<comment type="caution">
    <text evidence="8">The sequence shown here is derived from an EMBL/GenBank/DDBJ whole genome shotgun (WGS) entry which is preliminary data.</text>
</comment>
<feature type="transmembrane region" description="Helical" evidence="7">
    <location>
        <begin position="248"/>
        <end position="266"/>
    </location>
</feature>
<evidence type="ECO:0000256" key="6">
    <source>
        <dbReference type="ARBA" id="ARBA00023136"/>
    </source>
</evidence>
<feature type="transmembrane region" description="Helical" evidence="7">
    <location>
        <begin position="170"/>
        <end position="188"/>
    </location>
</feature>
<dbReference type="GO" id="GO:0005789">
    <property type="term" value="C:endoplasmic reticulum membrane"/>
    <property type="evidence" value="ECO:0007669"/>
    <property type="project" value="UniProtKB-SubCell"/>
</dbReference>
<dbReference type="GO" id="GO:0005460">
    <property type="term" value="F:UDP-glucose transmembrane transporter activity"/>
    <property type="evidence" value="ECO:0007669"/>
    <property type="project" value="TreeGrafter"/>
</dbReference>
<dbReference type="GO" id="GO:0005459">
    <property type="term" value="F:UDP-galactose transmembrane transporter activity"/>
    <property type="evidence" value="ECO:0007669"/>
    <property type="project" value="TreeGrafter"/>
</dbReference>
<feature type="transmembrane region" description="Helical" evidence="7">
    <location>
        <begin position="130"/>
        <end position="150"/>
    </location>
</feature>
<dbReference type="PANTHER" id="PTHR10778:SF10">
    <property type="entry name" value="SOLUTE CARRIER FAMILY 35 MEMBER B1"/>
    <property type="match status" value="1"/>
</dbReference>
<dbReference type="InterPro" id="IPR013657">
    <property type="entry name" value="SCL35B1-4/HUT1"/>
</dbReference>
<keyword evidence="9" id="KW-1185">Reference proteome</keyword>
<dbReference type="OrthoDB" id="1601at2759"/>
<dbReference type="EMBL" id="JAFCMP010000007">
    <property type="protein sequence ID" value="KAG5192346.1"/>
    <property type="molecule type" value="Genomic_DNA"/>
</dbReference>
<keyword evidence="3 7" id="KW-0812">Transmembrane</keyword>
<keyword evidence="6 7" id="KW-0472">Membrane</keyword>
<feature type="transmembrane region" description="Helical" evidence="7">
    <location>
        <begin position="6"/>
        <end position="25"/>
    </location>
</feature>
<evidence type="ECO:0000256" key="2">
    <source>
        <dbReference type="ARBA" id="ARBA00022448"/>
    </source>
</evidence>
<name>A0A835ZGA1_9STRA</name>
<dbReference type="GO" id="GO:0000139">
    <property type="term" value="C:Golgi membrane"/>
    <property type="evidence" value="ECO:0007669"/>
    <property type="project" value="TreeGrafter"/>
</dbReference>
<keyword evidence="8" id="KW-0762">Sugar transport</keyword>